<dbReference type="InterPro" id="IPR046373">
    <property type="entry name" value="Acyl-CoA_Oxase/DH_mid-dom_sf"/>
</dbReference>
<comment type="caution">
    <text evidence="9">The sequence shown here is derived from an EMBL/GenBank/DDBJ whole genome shotgun (WGS) entry which is preliminary data.</text>
</comment>
<dbReference type="Gene3D" id="1.20.140.10">
    <property type="entry name" value="Butyryl-CoA Dehydrogenase, subunit A, domain 3"/>
    <property type="match status" value="1"/>
</dbReference>
<organism evidence="9 10">
    <name type="scientific">Massilia niabensis</name>
    <dbReference type="NCBI Taxonomy" id="544910"/>
    <lineage>
        <taxon>Bacteria</taxon>
        <taxon>Pseudomonadati</taxon>
        <taxon>Pseudomonadota</taxon>
        <taxon>Betaproteobacteria</taxon>
        <taxon>Burkholderiales</taxon>
        <taxon>Oxalobacteraceae</taxon>
        <taxon>Telluria group</taxon>
        <taxon>Massilia</taxon>
    </lineage>
</organism>
<dbReference type="Gene3D" id="2.40.110.10">
    <property type="entry name" value="Butyryl-CoA Dehydrogenase, subunit A, domain 2"/>
    <property type="match status" value="1"/>
</dbReference>
<dbReference type="InterPro" id="IPR009075">
    <property type="entry name" value="AcylCo_DH/oxidase_C"/>
</dbReference>
<dbReference type="PANTHER" id="PTHR43884">
    <property type="entry name" value="ACYL-COA DEHYDROGENASE"/>
    <property type="match status" value="1"/>
</dbReference>
<dbReference type="SUPFAM" id="SSF56645">
    <property type="entry name" value="Acyl-CoA dehydrogenase NM domain-like"/>
    <property type="match status" value="1"/>
</dbReference>
<gene>
    <name evidence="9" type="ORF">ACFPN5_24990</name>
</gene>
<keyword evidence="3" id="KW-0285">Flavoprotein</keyword>
<evidence type="ECO:0000259" key="6">
    <source>
        <dbReference type="Pfam" id="PF00441"/>
    </source>
</evidence>
<keyword evidence="10" id="KW-1185">Reference proteome</keyword>
<dbReference type="Proteomes" id="UP001596050">
    <property type="component" value="Unassembled WGS sequence"/>
</dbReference>
<comment type="similarity">
    <text evidence="2">Belongs to the acyl-CoA dehydrogenase family.</text>
</comment>
<dbReference type="Pfam" id="PF02771">
    <property type="entry name" value="Acyl-CoA_dh_N"/>
    <property type="match status" value="1"/>
</dbReference>
<evidence type="ECO:0000256" key="3">
    <source>
        <dbReference type="ARBA" id="ARBA00022630"/>
    </source>
</evidence>
<dbReference type="GO" id="GO:0016491">
    <property type="term" value="F:oxidoreductase activity"/>
    <property type="evidence" value="ECO:0007669"/>
    <property type="project" value="UniProtKB-KW"/>
</dbReference>
<proteinExistence type="inferred from homology"/>
<evidence type="ECO:0000256" key="5">
    <source>
        <dbReference type="ARBA" id="ARBA00023002"/>
    </source>
</evidence>
<dbReference type="RefSeq" id="WP_379786555.1">
    <property type="nucleotide sequence ID" value="NZ_JBHSMU010000019.1"/>
</dbReference>
<dbReference type="Pfam" id="PF02770">
    <property type="entry name" value="Acyl-CoA_dh_M"/>
    <property type="match status" value="1"/>
</dbReference>
<keyword evidence="5 9" id="KW-0560">Oxidoreductase</keyword>
<evidence type="ECO:0000256" key="4">
    <source>
        <dbReference type="ARBA" id="ARBA00022827"/>
    </source>
</evidence>
<accession>A0ABW0LCH0</accession>
<dbReference type="CDD" id="cd00567">
    <property type="entry name" value="ACAD"/>
    <property type="match status" value="1"/>
</dbReference>
<name>A0ABW0LCH0_9BURK</name>
<evidence type="ECO:0000313" key="9">
    <source>
        <dbReference type="EMBL" id="MFC5463075.1"/>
    </source>
</evidence>
<dbReference type="Gene3D" id="1.10.540.10">
    <property type="entry name" value="Acyl-CoA dehydrogenase/oxidase, N-terminal domain"/>
    <property type="match status" value="1"/>
</dbReference>
<dbReference type="SUPFAM" id="SSF47203">
    <property type="entry name" value="Acyl-CoA dehydrogenase C-terminal domain-like"/>
    <property type="match status" value="1"/>
</dbReference>
<dbReference type="Pfam" id="PF00441">
    <property type="entry name" value="Acyl-CoA_dh_1"/>
    <property type="match status" value="1"/>
</dbReference>
<dbReference type="PANTHER" id="PTHR43884:SF20">
    <property type="entry name" value="ACYL-COA DEHYDROGENASE FADE28"/>
    <property type="match status" value="1"/>
</dbReference>
<comment type="cofactor">
    <cofactor evidence="1">
        <name>FAD</name>
        <dbReference type="ChEBI" id="CHEBI:57692"/>
    </cofactor>
</comment>
<dbReference type="InterPro" id="IPR037069">
    <property type="entry name" value="AcylCoA_DH/ox_N_sf"/>
</dbReference>
<dbReference type="InterPro" id="IPR036250">
    <property type="entry name" value="AcylCo_DH-like_C"/>
</dbReference>
<reference evidence="10" key="1">
    <citation type="journal article" date="2019" name="Int. J. Syst. Evol. Microbiol.">
        <title>The Global Catalogue of Microorganisms (GCM) 10K type strain sequencing project: providing services to taxonomists for standard genome sequencing and annotation.</title>
        <authorList>
            <consortium name="The Broad Institute Genomics Platform"/>
            <consortium name="The Broad Institute Genome Sequencing Center for Infectious Disease"/>
            <person name="Wu L."/>
            <person name="Ma J."/>
        </authorList>
    </citation>
    <scope>NUCLEOTIDE SEQUENCE [LARGE SCALE GENOMIC DNA]</scope>
    <source>
        <strain evidence="10">KACC 12649</strain>
    </source>
</reference>
<evidence type="ECO:0000256" key="2">
    <source>
        <dbReference type="ARBA" id="ARBA00009347"/>
    </source>
</evidence>
<evidence type="ECO:0000256" key="1">
    <source>
        <dbReference type="ARBA" id="ARBA00001974"/>
    </source>
</evidence>
<keyword evidence="4" id="KW-0274">FAD</keyword>
<evidence type="ECO:0000259" key="7">
    <source>
        <dbReference type="Pfam" id="PF02770"/>
    </source>
</evidence>
<dbReference type="InterPro" id="IPR006091">
    <property type="entry name" value="Acyl-CoA_Oxase/DH_mid-dom"/>
</dbReference>
<feature type="domain" description="Acyl-CoA oxidase/dehydrogenase middle" evidence="7">
    <location>
        <begin position="118"/>
        <end position="212"/>
    </location>
</feature>
<protein>
    <submittedName>
        <fullName evidence="9">Acyl-CoA dehydrogenase family protein</fullName>
        <ecNumber evidence="9">1.-.-.-</ecNumber>
    </submittedName>
</protein>
<evidence type="ECO:0000259" key="8">
    <source>
        <dbReference type="Pfam" id="PF02771"/>
    </source>
</evidence>
<feature type="domain" description="Acyl-CoA dehydrogenase/oxidase N-terminal" evidence="8">
    <location>
        <begin position="8"/>
        <end position="111"/>
    </location>
</feature>
<feature type="domain" description="Acyl-CoA dehydrogenase/oxidase C-terminal" evidence="6">
    <location>
        <begin position="237"/>
        <end position="365"/>
    </location>
</feature>
<dbReference type="EC" id="1.-.-.-" evidence="9"/>
<dbReference type="EMBL" id="JBHSMU010000019">
    <property type="protein sequence ID" value="MFC5463075.1"/>
    <property type="molecule type" value="Genomic_DNA"/>
</dbReference>
<evidence type="ECO:0000313" key="10">
    <source>
        <dbReference type="Proteomes" id="UP001596050"/>
    </source>
</evidence>
<sequence>MDFRLSGEQEMLRDSARRYLLAEQSFENRQQEAKDYRGNWEQLSELGWLALAVPEDLGGLGSGVEDLAILGEEMGRALSLDPFVGCGVLPTRIIDRIDRADKREQVLAQIAGNETRIAVALYEPGRRYDLSAAGMLAARTDDGAYRLHGTKILVSGGAGANQLIVSAQIRDRATEPGGPALFLVDAKLSGIACHAYQAIDDSSVADFTFDEVEVPADALLAVSGGALLEDAVDDAIVCLCAEALGGMEKAIEMTADYLKLRAQFGRPLAEFQVLQHTVAEMFIEASDARSMLYRALATLPASGAERRKAVSACKVKIMEAAKWVAGTAVHLHGGIGVTCEYPVGHYLRRVLVSERSFGDNAYHLERYLSEKNDKRYQ</sequence>
<dbReference type="InterPro" id="IPR013786">
    <property type="entry name" value="AcylCoA_DH/ox_N"/>
</dbReference>
<dbReference type="InterPro" id="IPR009100">
    <property type="entry name" value="AcylCoA_DH/oxidase_NM_dom_sf"/>
</dbReference>